<protein>
    <recommendedName>
        <fullName evidence="6">Ribosomal RNA small subunit methyltransferase I</fullName>
        <ecNumber evidence="6">2.1.1.198</ecNumber>
    </recommendedName>
    <alternativeName>
        <fullName evidence="6">16S rRNA 2'-O-ribose C1402 methyltransferase</fullName>
    </alternativeName>
    <alternativeName>
        <fullName evidence="6">rRNA (cytidine-2'-O-)-methyltransferase RsmI</fullName>
    </alternativeName>
</protein>
<keyword evidence="4 6" id="KW-0808">Transferase</keyword>
<evidence type="ECO:0000256" key="1">
    <source>
        <dbReference type="ARBA" id="ARBA00022490"/>
    </source>
</evidence>
<sequence>MPSGEGTLYIVATPIGNLADITFRALDVLRSVDLCLAEDTRHSRILFDKYGISTPMRSCYRHNEKNRVDPVIADLEAGKKIALISDAGTPGISDPGERLIRDAIAAGIRVEAIPGACSPVQALLLSGMRLDRFAFEGFIPRKGNKRNSRLRDIADQPGSVVLFESAMRLEALCEDLLELCGDRQMAVCRELTKQFEETVRGSVSDIRDRIKTGSLTLKGEFVIVIEGNESYSKLHKKAHRNKYDDKYDD</sequence>
<evidence type="ECO:0000256" key="6">
    <source>
        <dbReference type="HAMAP-Rule" id="MF_01877"/>
    </source>
</evidence>
<comment type="catalytic activity">
    <reaction evidence="6">
        <text>cytidine(1402) in 16S rRNA + S-adenosyl-L-methionine = 2'-O-methylcytidine(1402) in 16S rRNA + S-adenosyl-L-homocysteine + H(+)</text>
        <dbReference type="Rhea" id="RHEA:42924"/>
        <dbReference type="Rhea" id="RHEA-COMP:10285"/>
        <dbReference type="Rhea" id="RHEA-COMP:10286"/>
        <dbReference type="ChEBI" id="CHEBI:15378"/>
        <dbReference type="ChEBI" id="CHEBI:57856"/>
        <dbReference type="ChEBI" id="CHEBI:59789"/>
        <dbReference type="ChEBI" id="CHEBI:74495"/>
        <dbReference type="ChEBI" id="CHEBI:82748"/>
        <dbReference type="EC" id="2.1.1.198"/>
    </reaction>
</comment>
<dbReference type="EC" id="2.1.1.198" evidence="6"/>
<dbReference type="GO" id="GO:0005737">
    <property type="term" value="C:cytoplasm"/>
    <property type="evidence" value="ECO:0007669"/>
    <property type="project" value="UniProtKB-SubCell"/>
</dbReference>
<keyword evidence="1 6" id="KW-0963">Cytoplasm</keyword>
<evidence type="ECO:0000256" key="2">
    <source>
        <dbReference type="ARBA" id="ARBA00022552"/>
    </source>
</evidence>
<proteinExistence type="inferred from homology"/>
<dbReference type="FunFam" id="3.30.950.10:FF:000002">
    <property type="entry name" value="Ribosomal RNA small subunit methyltransferase I"/>
    <property type="match status" value="1"/>
</dbReference>
<dbReference type="Proteomes" id="UP000266426">
    <property type="component" value="Unassembled WGS sequence"/>
</dbReference>
<dbReference type="InterPro" id="IPR018063">
    <property type="entry name" value="SAM_MeTrfase_RsmI_CS"/>
</dbReference>
<keyword evidence="2 6" id="KW-0698">rRNA processing</keyword>
<dbReference type="Gene3D" id="3.30.950.10">
    <property type="entry name" value="Methyltransferase, Cobalt-precorrin-4 Transmethylase, Domain 2"/>
    <property type="match status" value="1"/>
</dbReference>
<keyword evidence="5 6" id="KW-0949">S-adenosyl-L-methionine</keyword>
<name>A0A3A4R4H9_9BACT</name>
<evidence type="ECO:0000313" key="9">
    <source>
        <dbReference type="Proteomes" id="UP000266426"/>
    </source>
</evidence>
<dbReference type="InterPro" id="IPR008189">
    <property type="entry name" value="rRNA_ssu_MeTfrase_I"/>
</dbReference>
<accession>A0A3A4R4H9</accession>
<dbReference type="AlphaFoldDB" id="A0A3A4R4H9"/>
<dbReference type="PIRSF" id="PIRSF005917">
    <property type="entry name" value="MTase_YraL"/>
    <property type="match status" value="1"/>
</dbReference>
<dbReference type="InterPro" id="IPR014777">
    <property type="entry name" value="4pyrrole_Mease_sub1"/>
</dbReference>
<keyword evidence="3 6" id="KW-0489">Methyltransferase</keyword>
<feature type="domain" description="Tetrapyrrole methylase" evidence="7">
    <location>
        <begin position="7"/>
        <end position="206"/>
    </location>
</feature>
<dbReference type="CDD" id="cd11648">
    <property type="entry name" value="RsmI"/>
    <property type="match status" value="1"/>
</dbReference>
<dbReference type="NCBIfam" id="TIGR00096">
    <property type="entry name" value="16S rRNA (cytidine(1402)-2'-O)-methyltransferase"/>
    <property type="match status" value="1"/>
</dbReference>
<comment type="similarity">
    <text evidence="6">Belongs to the methyltransferase superfamily. RsmI family.</text>
</comment>
<evidence type="ECO:0000313" key="8">
    <source>
        <dbReference type="EMBL" id="RJP59326.1"/>
    </source>
</evidence>
<comment type="subcellular location">
    <subcellularLocation>
        <location evidence="6">Cytoplasm</location>
    </subcellularLocation>
</comment>
<dbReference type="GO" id="GO:0070677">
    <property type="term" value="F:rRNA (cytosine-2'-O-)-methyltransferase activity"/>
    <property type="evidence" value="ECO:0007669"/>
    <property type="project" value="UniProtKB-UniRule"/>
</dbReference>
<evidence type="ECO:0000256" key="5">
    <source>
        <dbReference type="ARBA" id="ARBA00022691"/>
    </source>
</evidence>
<evidence type="ECO:0000259" key="7">
    <source>
        <dbReference type="Pfam" id="PF00590"/>
    </source>
</evidence>
<gene>
    <name evidence="6 8" type="primary">rsmI</name>
    <name evidence="8" type="ORF">C4541_06255</name>
</gene>
<evidence type="ECO:0000256" key="3">
    <source>
        <dbReference type="ARBA" id="ARBA00022603"/>
    </source>
</evidence>
<comment type="function">
    <text evidence="6">Catalyzes the 2'-O-methylation of the ribose of cytidine 1402 (C1402) in 16S rRNA.</text>
</comment>
<dbReference type="PANTHER" id="PTHR46111:SF1">
    <property type="entry name" value="RIBOSOMAL RNA SMALL SUBUNIT METHYLTRANSFERASE I"/>
    <property type="match status" value="1"/>
</dbReference>
<comment type="caution">
    <text evidence="8">The sequence shown here is derived from an EMBL/GenBank/DDBJ whole genome shotgun (WGS) entry which is preliminary data.</text>
</comment>
<dbReference type="Pfam" id="PF00590">
    <property type="entry name" value="TP_methylase"/>
    <property type="match status" value="1"/>
</dbReference>
<dbReference type="InterPro" id="IPR035996">
    <property type="entry name" value="4pyrrol_Methylase_sf"/>
</dbReference>
<dbReference type="HAMAP" id="MF_01877">
    <property type="entry name" value="16SrRNA_methyltr_I"/>
    <property type="match status" value="1"/>
</dbReference>
<dbReference type="InterPro" id="IPR014776">
    <property type="entry name" value="4pyrrole_Mease_sub2"/>
</dbReference>
<reference evidence="8 9" key="1">
    <citation type="journal article" date="2017" name="ISME J.">
        <title>Energy and carbon metabolisms in a deep terrestrial subsurface fluid microbial community.</title>
        <authorList>
            <person name="Momper L."/>
            <person name="Jungbluth S.P."/>
            <person name="Lee M.D."/>
            <person name="Amend J.P."/>
        </authorList>
    </citation>
    <scope>NUCLEOTIDE SEQUENCE [LARGE SCALE GENOMIC DNA]</scope>
    <source>
        <strain evidence="8">SURF_26</strain>
    </source>
</reference>
<dbReference type="PROSITE" id="PS01296">
    <property type="entry name" value="RSMI"/>
    <property type="match status" value="1"/>
</dbReference>
<dbReference type="SUPFAM" id="SSF53790">
    <property type="entry name" value="Tetrapyrrole methylase"/>
    <property type="match status" value="1"/>
</dbReference>
<dbReference type="PANTHER" id="PTHR46111">
    <property type="entry name" value="RIBOSOMAL RNA SMALL SUBUNIT METHYLTRANSFERASE I"/>
    <property type="match status" value="1"/>
</dbReference>
<dbReference type="EMBL" id="QZJZ01000051">
    <property type="protein sequence ID" value="RJP59326.1"/>
    <property type="molecule type" value="Genomic_DNA"/>
</dbReference>
<evidence type="ECO:0000256" key="4">
    <source>
        <dbReference type="ARBA" id="ARBA00022679"/>
    </source>
</evidence>
<dbReference type="Gene3D" id="3.40.1010.10">
    <property type="entry name" value="Cobalt-precorrin-4 Transmethylase, Domain 1"/>
    <property type="match status" value="1"/>
</dbReference>
<dbReference type="InterPro" id="IPR000878">
    <property type="entry name" value="4pyrrol_Mease"/>
</dbReference>
<organism evidence="8 9">
    <name type="scientific">Candidatus Auribacter fodinae</name>
    <dbReference type="NCBI Taxonomy" id="2093366"/>
    <lineage>
        <taxon>Bacteria</taxon>
        <taxon>Pseudomonadati</taxon>
        <taxon>Candidatus Auribacterota</taxon>
        <taxon>Candidatus Auribacteria</taxon>
        <taxon>Candidatus Auribacterales</taxon>
        <taxon>Candidatus Auribacteraceae</taxon>
        <taxon>Candidatus Auribacter</taxon>
    </lineage>
</organism>
<dbReference type="FunFam" id="3.40.1010.10:FF:000007">
    <property type="entry name" value="Ribosomal RNA small subunit methyltransferase I"/>
    <property type="match status" value="1"/>
</dbReference>